<evidence type="ECO:0000256" key="1">
    <source>
        <dbReference type="PIRSR" id="PIRSR607822-1"/>
    </source>
</evidence>
<dbReference type="Gene3D" id="1.50.10.20">
    <property type="match status" value="1"/>
</dbReference>
<evidence type="ECO:0000313" key="4">
    <source>
        <dbReference type="Proteomes" id="UP000245865"/>
    </source>
</evidence>
<evidence type="ECO:0000259" key="2">
    <source>
        <dbReference type="Pfam" id="PF13575"/>
    </source>
</evidence>
<feature type="binding site" evidence="1">
    <location>
        <position position="839"/>
    </location>
    <ligand>
        <name>Zn(2+)</name>
        <dbReference type="ChEBI" id="CHEBI:29105"/>
    </ligand>
</feature>
<dbReference type="RefSeq" id="WP_109707003.1">
    <property type="nucleotide sequence ID" value="NZ_QGDB01000004.1"/>
</dbReference>
<dbReference type="GO" id="GO:0046872">
    <property type="term" value="F:metal ion binding"/>
    <property type="evidence" value="ECO:0007669"/>
    <property type="project" value="UniProtKB-KW"/>
</dbReference>
<gene>
    <name evidence="3" type="ORF">DKP76_12135</name>
</gene>
<dbReference type="EMBL" id="QGDB01000004">
    <property type="protein sequence ID" value="PWL17510.1"/>
    <property type="molecule type" value="Genomic_DNA"/>
</dbReference>
<proteinExistence type="predicted"/>
<dbReference type="InterPro" id="IPR025410">
    <property type="entry name" value="Lant_dehyd"/>
</dbReference>
<evidence type="ECO:0000313" key="3">
    <source>
        <dbReference type="EMBL" id="PWL17510.1"/>
    </source>
</evidence>
<sequence>MTGLSLDDDIFADVYRHLLADHYDYVLHVRDLPASETELRRFFERACFPVLKKIWERLLILEMNFADQGGLLQGQSDAERFLFFVREVRKQENLTALCKKYPRLWETWQRDITIYSNSLKVFLDRIALDIRMAADYFHGDSAVSRISDIHMIGDPHRGMQQTARVEYINQEGCSRVLYYKPRDMTIDEGFYNLIGWWNRHFLIDHAVPRVLNRGDYGWAEAVLQSECETPEQVRAFYRRYGSLIALAHLCSATDLHMENIVAHGEYPVIVDLETVFSCTLETEKHIPANNHLYASLLLPTETMYDEIEISPLSARAQMQTAIDILVNPQQRRSSLKMEKQKLVTGNYPSGVILNGDTVDFLHYEQEILDGMRETLLFLHDNRRDVLDVIKGAMRHAQVRIVKQATEEYAKILYNCRHPESLIRGTTARDLRALCDPARDADIMESEIADLERGDIPYFQMSFDADILTNSLGQPLATRVFQSPLNKLESQFLRLTPAFIEQTLEDARYAFLVYRLRTKTVCAGKPQNYANLTAISDDRWLDALAHSVMNSVMDRAQHADGKIYWRNISVMDDTIRADLTGLDLYQGVSGIALAFHIVGQGLSNSRFMGFAHRLAGQITAQLENMPAAQLGALNGTAGTLWSLSLIEQARLTRCLSLLDRELAKISYQLLTEKFEQYQQLDFLGGVSGTLSMLSRLHGLYRNYPIAEKIRRLADTAFMLLKHMSNALLDEKTTLLGFAHGTAGVSASLAEYMTCFRQEDREAIAIIGSNIERETRYRTSRGWPRLGKDDICGTSWCHGSVGIGYSRLLCRPYIPEEAYAADMAIVTARLGEARPSIGLCHGMMADYCLARALGIDSTEILHRIRKIIEDQGIKTDFGLNDFELVGAMTGVTGLFVGDAILPGIIRG</sequence>
<dbReference type="PIRSF" id="PIRSF037228">
    <property type="entry name" value="Lant_mod_RumM"/>
    <property type="match status" value="1"/>
</dbReference>
<feature type="binding site" evidence="1">
    <location>
        <position position="795"/>
    </location>
    <ligand>
        <name>Zn(2+)</name>
        <dbReference type="ChEBI" id="CHEBI:29105"/>
    </ligand>
</feature>
<reference evidence="3 4" key="1">
    <citation type="submission" date="2018-05" db="EMBL/GenBank/DDBJ databases">
        <title>Comparative genomic sequence analysis between strain HN4 and CCM 8460T (Falsochrobactrum ovis) will provide more evidence to prove that HN4 is a new species of Falsochrobactrum.</title>
        <authorList>
            <person name="Lyu W."/>
            <person name="Sun L."/>
            <person name="Yao L."/>
        </authorList>
    </citation>
    <scope>NUCLEOTIDE SEQUENCE [LARGE SCALE GENOMIC DNA]</scope>
    <source>
        <strain evidence="3 4">HN4</strain>
    </source>
</reference>
<feature type="binding site" evidence="1">
    <location>
        <position position="838"/>
    </location>
    <ligand>
        <name>Zn(2+)</name>
        <dbReference type="ChEBI" id="CHEBI:29105"/>
    </ligand>
</feature>
<organism evidence="3 4">
    <name type="scientific">Falsochrobactrum shanghaiense</name>
    <dbReference type="NCBI Taxonomy" id="2201899"/>
    <lineage>
        <taxon>Bacteria</taxon>
        <taxon>Pseudomonadati</taxon>
        <taxon>Pseudomonadota</taxon>
        <taxon>Alphaproteobacteria</taxon>
        <taxon>Hyphomicrobiales</taxon>
        <taxon>Brucellaceae</taxon>
        <taxon>Falsochrobactrum</taxon>
    </lineage>
</organism>
<keyword evidence="1" id="KW-0862">Zinc</keyword>
<dbReference type="InterPro" id="IPR007822">
    <property type="entry name" value="LANC-like"/>
</dbReference>
<accession>A0A316JQK3</accession>
<dbReference type="Pfam" id="PF13575">
    <property type="entry name" value="DUF4135"/>
    <property type="match status" value="1"/>
</dbReference>
<dbReference type="SMART" id="SM01260">
    <property type="entry name" value="LANC_like"/>
    <property type="match status" value="1"/>
</dbReference>
<dbReference type="AlphaFoldDB" id="A0A316JQK3"/>
<dbReference type="SUPFAM" id="SSF158745">
    <property type="entry name" value="LanC-like"/>
    <property type="match status" value="1"/>
</dbReference>
<comment type="caution">
    <text evidence="3">The sequence shown here is derived from an EMBL/GenBank/DDBJ whole genome shotgun (WGS) entry which is preliminary data.</text>
</comment>
<dbReference type="InterPro" id="IPR017146">
    <property type="entry name" value="Lanti_2_LanM"/>
</dbReference>
<dbReference type="Proteomes" id="UP000245865">
    <property type="component" value="Unassembled WGS sequence"/>
</dbReference>
<dbReference type="Pfam" id="PF05147">
    <property type="entry name" value="LANC_like"/>
    <property type="match status" value="1"/>
</dbReference>
<dbReference type="NCBIfam" id="TIGR03897">
    <property type="entry name" value="lanti_2_LanM"/>
    <property type="match status" value="1"/>
</dbReference>
<dbReference type="PRINTS" id="PR01950">
    <property type="entry name" value="LANCSUPER"/>
</dbReference>
<dbReference type="GO" id="GO:0031179">
    <property type="term" value="P:peptide modification"/>
    <property type="evidence" value="ECO:0007669"/>
    <property type="project" value="InterPro"/>
</dbReference>
<keyword evidence="1" id="KW-0479">Metal-binding</keyword>
<name>A0A316JQK3_9HYPH</name>
<dbReference type="CDD" id="cd04792">
    <property type="entry name" value="LanM-like"/>
    <property type="match status" value="1"/>
</dbReference>
<keyword evidence="4" id="KW-1185">Reference proteome</keyword>
<feature type="domain" description="Lantibiotic biosynthesis protein dehydration" evidence="2">
    <location>
        <begin position="101"/>
        <end position="460"/>
    </location>
</feature>
<dbReference type="OrthoDB" id="9148343at2"/>
<protein>
    <recommendedName>
        <fullName evidence="2">Lantibiotic biosynthesis protein dehydration domain-containing protein</fullName>
    </recommendedName>
</protein>